<evidence type="ECO:0000256" key="10">
    <source>
        <dbReference type="SAM" id="Phobius"/>
    </source>
</evidence>
<dbReference type="GO" id="GO:0046677">
    <property type="term" value="P:response to antibiotic"/>
    <property type="evidence" value="ECO:0007669"/>
    <property type="project" value="UniProtKB-KW"/>
</dbReference>
<feature type="transmembrane region" description="Helical" evidence="10">
    <location>
        <begin position="387"/>
        <end position="409"/>
    </location>
</feature>
<keyword evidence="4" id="KW-0813">Transport</keyword>
<sequence length="448" mass="48221">METLASKSIYRTFFRYVSLNVLSMFGLSLYVLADTFFVANGVGPDGLVALNLAIPTYSLVNGAGLMIGIGAATLFSIATGKGDRKSGNRIFTQAFILCLVCGTILMCVGLIFNRPIAVMLGAKGEHIIEMTATYLKILMSFSCAFILNNLLVAFVRNDKNPRLAMIGMLAGCLFNIVFDYIFVFPMQLGLFGAALATGIAPVLSMAILSTHFIRRKNSFQLEKTKLNGHELRSSVFTGLPSFIMEFSSGIIIFVFNMVIMRIAGDLGVAAYGIVANLSLVCIAIFTGVGQGVQPVISVNYGAGNIQNVRKTFLMGAFLALALGIAFYLIALLIPEQIASIFNSEGNAELSELTQGGLRLYFLGFLFAGINIVTTSFFASIARPKPSFVISALRGFILIVPLVLLLPQALGLNGVWLSGPFTEALTFLVGIACVLVFFKKIKQHPKAVV</sequence>
<keyword evidence="12" id="KW-1185">Reference proteome</keyword>
<dbReference type="OrthoDB" id="305360at2"/>
<dbReference type="NCBIfam" id="TIGR00797">
    <property type="entry name" value="matE"/>
    <property type="match status" value="1"/>
</dbReference>
<evidence type="ECO:0000256" key="6">
    <source>
        <dbReference type="ARBA" id="ARBA00022692"/>
    </source>
</evidence>
<keyword evidence="7 10" id="KW-1133">Transmembrane helix</keyword>
<dbReference type="RefSeq" id="WP_046443589.1">
    <property type="nucleotide sequence ID" value="NZ_JAXDTA010000151.1"/>
</dbReference>
<feature type="transmembrane region" description="Helical" evidence="10">
    <location>
        <begin position="52"/>
        <end position="78"/>
    </location>
</feature>
<keyword evidence="9" id="KW-0046">Antibiotic resistance</keyword>
<keyword evidence="5" id="KW-1003">Cell membrane</keyword>
<evidence type="ECO:0000256" key="9">
    <source>
        <dbReference type="ARBA" id="ARBA00023251"/>
    </source>
</evidence>
<comment type="subcellular location">
    <subcellularLocation>
        <location evidence="1">Cell membrane</location>
        <topology evidence="1">Multi-pass membrane protein</topology>
    </subcellularLocation>
</comment>
<feature type="transmembrane region" description="Helical" evidence="10">
    <location>
        <begin position="90"/>
        <end position="112"/>
    </location>
</feature>
<name>A0A0M2NF49_9FIRM</name>
<dbReference type="PATRIC" id="fig|270498.16.peg.2787"/>
<feature type="transmembrane region" description="Helical" evidence="10">
    <location>
        <begin position="12"/>
        <end position="32"/>
    </location>
</feature>
<feature type="transmembrane region" description="Helical" evidence="10">
    <location>
        <begin position="234"/>
        <end position="262"/>
    </location>
</feature>
<dbReference type="Pfam" id="PF01554">
    <property type="entry name" value="MatE"/>
    <property type="match status" value="2"/>
</dbReference>
<evidence type="ECO:0000256" key="8">
    <source>
        <dbReference type="ARBA" id="ARBA00023136"/>
    </source>
</evidence>
<dbReference type="STRING" id="270498.CHK_1724"/>
<dbReference type="AlphaFoldDB" id="A0A0M2NF49"/>
<dbReference type="GO" id="GO:0005886">
    <property type="term" value="C:plasma membrane"/>
    <property type="evidence" value="ECO:0007669"/>
    <property type="project" value="UniProtKB-SubCell"/>
</dbReference>
<feature type="transmembrane region" description="Helical" evidence="10">
    <location>
        <begin position="132"/>
        <end position="151"/>
    </location>
</feature>
<evidence type="ECO:0000256" key="4">
    <source>
        <dbReference type="ARBA" id="ARBA00022448"/>
    </source>
</evidence>
<dbReference type="InterPro" id="IPR045070">
    <property type="entry name" value="MATE_MepA-like"/>
</dbReference>
<dbReference type="InterPro" id="IPR002528">
    <property type="entry name" value="MATE_fam"/>
</dbReference>
<gene>
    <name evidence="11" type="ORF">CHK_1724</name>
</gene>
<evidence type="ECO:0000313" key="12">
    <source>
        <dbReference type="Proteomes" id="UP000034076"/>
    </source>
</evidence>
<evidence type="ECO:0000256" key="1">
    <source>
        <dbReference type="ARBA" id="ARBA00004651"/>
    </source>
</evidence>
<protein>
    <recommendedName>
        <fullName evidence="3">Multidrug export protein MepA</fullName>
    </recommendedName>
</protein>
<feature type="transmembrane region" description="Helical" evidence="10">
    <location>
        <begin position="190"/>
        <end position="213"/>
    </location>
</feature>
<comment type="caution">
    <text evidence="11">The sequence shown here is derived from an EMBL/GenBank/DDBJ whole genome shotgun (WGS) entry which is preliminary data.</text>
</comment>
<evidence type="ECO:0000256" key="3">
    <source>
        <dbReference type="ARBA" id="ARBA00022106"/>
    </source>
</evidence>
<evidence type="ECO:0000256" key="2">
    <source>
        <dbReference type="ARBA" id="ARBA00008417"/>
    </source>
</evidence>
<feature type="transmembrane region" description="Helical" evidence="10">
    <location>
        <begin position="312"/>
        <end position="333"/>
    </location>
</feature>
<comment type="similarity">
    <text evidence="2">Belongs to the multi antimicrobial extrusion (MATE) (TC 2.A.66.1) family. MepA subfamily.</text>
</comment>
<evidence type="ECO:0000313" key="11">
    <source>
        <dbReference type="EMBL" id="KKI50798.1"/>
    </source>
</evidence>
<dbReference type="InterPro" id="IPR051327">
    <property type="entry name" value="MATE_MepA_subfamily"/>
</dbReference>
<dbReference type="EMBL" id="LAYJ01000101">
    <property type="protein sequence ID" value="KKI50798.1"/>
    <property type="molecule type" value="Genomic_DNA"/>
</dbReference>
<evidence type="ECO:0000256" key="5">
    <source>
        <dbReference type="ARBA" id="ARBA00022475"/>
    </source>
</evidence>
<dbReference type="CDD" id="cd13143">
    <property type="entry name" value="MATE_MepA_like"/>
    <property type="match status" value="1"/>
</dbReference>
<feature type="transmembrane region" description="Helical" evidence="10">
    <location>
        <begin position="415"/>
        <end position="437"/>
    </location>
</feature>
<proteinExistence type="inferred from homology"/>
<dbReference type="Proteomes" id="UP000034076">
    <property type="component" value="Unassembled WGS sequence"/>
</dbReference>
<feature type="transmembrane region" description="Helical" evidence="10">
    <location>
        <begin position="359"/>
        <end position="380"/>
    </location>
</feature>
<feature type="transmembrane region" description="Helical" evidence="10">
    <location>
        <begin position="163"/>
        <end position="184"/>
    </location>
</feature>
<feature type="transmembrane region" description="Helical" evidence="10">
    <location>
        <begin position="268"/>
        <end position="292"/>
    </location>
</feature>
<dbReference type="GO" id="GO:0042910">
    <property type="term" value="F:xenobiotic transmembrane transporter activity"/>
    <property type="evidence" value="ECO:0007669"/>
    <property type="project" value="InterPro"/>
</dbReference>
<keyword evidence="6 10" id="KW-0812">Transmembrane</keyword>
<dbReference type="GO" id="GO:0015297">
    <property type="term" value="F:antiporter activity"/>
    <property type="evidence" value="ECO:0007669"/>
    <property type="project" value="InterPro"/>
</dbReference>
<keyword evidence="8 10" id="KW-0472">Membrane</keyword>
<dbReference type="InterPro" id="IPR048279">
    <property type="entry name" value="MdtK-like"/>
</dbReference>
<evidence type="ECO:0000256" key="7">
    <source>
        <dbReference type="ARBA" id="ARBA00022989"/>
    </source>
</evidence>
<dbReference type="PIRSF" id="PIRSF006603">
    <property type="entry name" value="DinF"/>
    <property type="match status" value="1"/>
</dbReference>
<reference evidence="11 12" key="1">
    <citation type="submission" date="2015-04" db="EMBL/GenBank/DDBJ databases">
        <title>Draft genome sequence of bacteremic isolate Catabacter hongkongensis type strain HKU16T.</title>
        <authorList>
            <person name="Lau S.K."/>
            <person name="Teng J.L."/>
            <person name="Huang Y."/>
            <person name="Curreem S.O."/>
            <person name="Tsui S.K."/>
            <person name="Woo P.C."/>
        </authorList>
    </citation>
    <scope>NUCLEOTIDE SEQUENCE [LARGE SCALE GENOMIC DNA]</scope>
    <source>
        <strain evidence="11 12">HKU16</strain>
    </source>
</reference>
<organism evidence="11 12">
    <name type="scientific">Christensenella hongkongensis</name>
    <dbReference type="NCBI Taxonomy" id="270498"/>
    <lineage>
        <taxon>Bacteria</taxon>
        <taxon>Bacillati</taxon>
        <taxon>Bacillota</taxon>
        <taxon>Clostridia</taxon>
        <taxon>Christensenellales</taxon>
        <taxon>Christensenellaceae</taxon>
        <taxon>Christensenella</taxon>
    </lineage>
</organism>
<accession>A0A0M2NF49</accession>
<dbReference type="PANTHER" id="PTHR43823">
    <property type="entry name" value="SPORULATION PROTEIN YKVU"/>
    <property type="match status" value="1"/>
</dbReference>
<dbReference type="PANTHER" id="PTHR43823:SF3">
    <property type="entry name" value="MULTIDRUG EXPORT PROTEIN MEPA"/>
    <property type="match status" value="1"/>
</dbReference>